<dbReference type="Pfam" id="PF00067">
    <property type="entry name" value="p450"/>
    <property type="match status" value="1"/>
</dbReference>
<protein>
    <recommendedName>
        <fullName evidence="10">Linoleate 8R-lipoxygenase</fullName>
    </recommendedName>
</protein>
<dbReference type="GO" id="GO:0051213">
    <property type="term" value="F:dioxygenase activity"/>
    <property type="evidence" value="ECO:0007669"/>
    <property type="project" value="UniProtKB-KW"/>
</dbReference>
<dbReference type="InterPro" id="IPR050783">
    <property type="entry name" value="Oxylipin_biosynth_metab"/>
</dbReference>
<keyword evidence="9" id="KW-1185">Reference proteome</keyword>
<evidence type="ECO:0000313" key="9">
    <source>
        <dbReference type="Proteomes" id="UP001280581"/>
    </source>
</evidence>
<dbReference type="CDD" id="cd20612">
    <property type="entry name" value="CYP_LDS-like_C"/>
    <property type="match status" value="1"/>
</dbReference>
<dbReference type="PANTHER" id="PTHR11903">
    <property type="entry name" value="PROSTAGLANDIN G/H SYNTHASE"/>
    <property type="match status" value="1"/>
</dbReference>
<dbReference type="SUPFAM" id="SSF48264">
    <property type="entry name" value="Cytochrome P450"/>
    <property type="match status" value="1"/>
</dbReference>
<evidence type="ECO:0000256" key="3">
    <source>
        <dbReference type="ARBA" id="ARBA00022964"/>
    </source>
</evidence>
<dbReference type="CDD" id="cd09817">
    <property type="entry name" value="linoleate_diol_synthase_like"/>
    <property type="match status" value="1"/>
</dbReference>
<dbReference type="InterPro" id="IPR019791">
    <property type="entry name" value="Haem_peroxidase_animal"/>
</dbReference>
<keyword evidence="2 6" id="KW-0479">Metal-binding</keyword>
<dbReference type="Gene3D" id="1.10.640.10">
    <property type="entry name" value="Haem peroxidase domain superfamily, animal type"/>
    <property type="match status" value="1"/>
</dbReference>
<dbReference type="GO" id="GO:0004601">
    <property type="term" value="F:peroxidase activity"/>
    <property type="evidence" value="ECO:0007669"/>
    <property type="project" value="InterPro"/>
</dbReference>
<name>A0AAN6M5H6_9PLEO</name>
<feature type="compositionally biased region" description="Basic and acidic residues" evidence="7">
    <location>
        <begin position="1"/>
        <end position="12"/>
    </location>
</feature>
<evidence type="ECO:0000313" key="8">
    <source>
        <dbReference type="EMBL" id="KAK3215292.1"/>
    </source>
</evidence>
<evidence type="ECO:0000256" key="1">
    <source>
        <dbReference type="ARBA" id="ARBA00011881"/>
    </source>
</evidence>
<dbReference type="GO" id="GO:0004497">
    <property type="term" value="F:monooxygenase activity"/>
    <property type="evidence" value="ECO:0007669"/>
    <property type="project" value="InterPro"/>
</dbReference>
<proteinExistence type="predicted"/>
<dbReference type="GO" id="GO:0006631">
    <property type="term" value="P:fatty acid metabolic process"/>
    <property type="evidence" value="ECO:0007669"/>
    <property type="project" value="UniProtKB-ARBA"/>
</dbReference>
<dbReference type="InterPro" id="IPR036396">
    <property type="entry name" value="Cyt_P450_sf"/>
</dbReference>
<keyword evidence="5 6" id="KW-0408">Iron</keyword>
<dbReference type="InterPro" id="IPR001128">
    <property type="entry name" value="Cyt_P450"/>
</dbReference>
<dbReference type="Proteomes" id="UP001280581">
    <property type="component" value="Unassembled WGS sequence"/>
</dbReference>
<dbReference type="AlphaFoldDB" id="A0AAN6M5H6"/>
<dbReference type="GO" id="GO:0020037">
    <property type="term" value="F:heme binding"/>
    <property type="evidence" value="ECO:0007669"/>
    <property type="project" value="InterPro"/>
</dbReference>
<dbReference type="GO" id="GO:0006979">
    <property type="term" value="P:response to oxidative stress"/>
    <property type="evidence" value="ECO:0007669"/>
    <property type="project" value="InterPro"/>
</dbReference>
<accession>A0AAN6M5H6</accession>
<evidence type="ECO:0008006" key="10">
    <source>
        <dbReference type="Google" id="ProtNLM"/>
    </source>
</evidence>
<evidence type="ECO:0000256" key="7">
    <source>
        <dbReference type="SAM" id="MobiDB-lite"/>
    </source>
</evidence>
<keyword evidence="3" id="KW-0223">Dioxygenase</keyword>
<sequence>MSLKAYQDHVDTRTGTAPPKPDGLSELDKFEKKISGSFKKLTGLLGASFAAVPTGTGDGSKLLPEPEDDEVLLKKIGATLKDFSHLGITDVKSLLQIQAKAAAGEPMDDKDYLMEALIRTAAKLPDGSKTREKLTGQFLTQLWEDLEHPPLSYLGAQYQYRSADGSFNSLKHPQLGAAGTPYARTVKPSMMQTPCRPDAGVVFDSVMTRKHAELHPNRISSVLFYLASIIIHDCFRTDHRDYSNSLTSSYLDLSPLYGSNQDEQNLMRTFADGKLKPDSFSEQRLLFFPPGVGCLLVMFNRFHNHVVENLALINEGNRFPKPIAPEDTKDEKKAATYKAQLAKYDNDLFQTGRLITCGLYVNIILIDYVRTILDLNRTDSNWQLNPRADIKDLPIGVGNQVSAEFNLVYRWHSTMSTRDEEWTQRLWDGMFGKGHDPKSVGTREFLMKLNEIYQKAEKDPAKRTFADLKRDEQGRFEDQSLVDILVSSVEDCANSFGPNRVPAVMRAIEVLGIEQSRAWNLGSLNEFRKYFGLEAHTSFEDITSDKYVAEQLKHLYDHPDKVEIYPGIVVEDAKKPMAPGSGLTPPYTVSRAVLSDAVALVRGDRFYTRDYNPRTLTNWGYAQADSDLAIDNGCVFYKLFLGAFPQHFAQNSVYAHYPLTIPSAMKEALKDLNKDHLYNFDKPTFTPKPKPISSYKNATAILNDQETFKVTWGKAMIYLMGSPAQDFMLTGDSKKNAISRSIMEKALYVSDWDRQVRNYYAAKTRQLLATKSCKIADFHQVDLIRDVGNLAHVHFASELFMLPLKTTEDPRGVFTEAEMYILMSGVLALIFFDADPVRSFPLHVKAREAVQVLGELVEANVQCVARTGKLSDLMQKVWPRESPLQSYGVHFIKRLLDTGMEAKQLVWGQMLGTAGGMVSNQGQLFAQIVEYFLLGKGTEYWPKVQELARQDTDQAFEELTHYVLEAGRIAGETAVLREAAVDTSITENGKTVEIKKGERVFVNLRAASHDRSVFAEPDKLDPARPVDAYIHLGSGPHRCLGAPMNKIALTAMLREVARLKGLRPAKGPQGQVHKVAKKLQEGDEYAFHAYLTEMWNEFWPFPCALKVNWDE</sequence>
<dbReference type="Pfam" id="PF03098">
    <property type="entry name" value="An_peroxidase"/>
    <property type="match status" value="2"/>
</dbReference>
<comment type="subunit">
    <text evidence="1">Homotetramer.</text>
</comment>
<dbReference type="PRINTS" id="PR00457">
    <property type="entry name" value="ANPEROXIDASE"/>
</dbReference>
<dbReference type="PROSITE" id="PS50292">
    <property type="entry name" value="PEROXIDASE_3"/>
    <property type="match status" value="1"/>
</dbReference>
<dbReference type="SUPFAM" id="SSF48113">
    <property type="entry name" value="Heme-dependent peroxidases"/>
    <property type="match status" value="1"/>
</dbReference>
<evidence type="ECO:0000256" key="2">
    <source>
        <dbReference type="ARBA" id="ARBA00022723"/>
    </source>
</evidence>
<reference evidence="8 9" key="1">
    <citation type="submission" date="2021-02" db="EMBL/GenBank/DDBJ databases">
        <title>Genome assembly of Pseudopithomyces chartarum.</title>
        <authorList>
            <person name="Jauregui R."/>
            <person name="Singh J."/>
            <person name="Voisey C."/>
        </authorList>
    </citation>
    <scope>NUCLEOTIDE SEQUENCE [LARGE SCALE GENOMIC DNA]</scope>
    <source>
        <strain evidence="8 9">AGR01</strain>
    </source>
</reference>
<gene>
    <name evidence="8" type="ORF">GRF29_19g2806891</name>
</gene>
<dbReference type="Gene3D" id="1.10.630.10">
    <property type="entry name" value="Cytochrome P450"/>
    <property type="match status" value="1"/>
</dbReference>
<dbReference type="InterPro" id="IPR037120">
    <property type="entry name" value="Haem_peroxidase_sf_animal"/>
</dbReference>
<evidence type="ECO:0000256" key="6">
    <source>
        <dbReference type="PIRSR" id="PIRSR619791-2"/>
    </source>
</evidence>
<dbReference type="EMBL" id="WVTA01000003">
    <property type="protein sequence ID" value="KAK3215292.1"/>
    <property type="molecule type" value="Genomic_DNA"/>
</dbReference>
<dbReference type="InterPro" id="IPR034812">
    <property type="entry name" value="Ppo-like_N"/>
</dbReference>
<dbReference type="InterPro" id="IPR010255">
    <property type="entry name" value="Haem_peroxidase_sf"/>
</dbReference>
<dbReference type="GO" id="GO:0016705">
    <property type="term" value="F:oxidoreductase activity, acting on paired donors, with incorporation or reduction of molecular oxygen"/>
    <property type="evidence" value="ECO:0007669"/>
    <property type="project" value="InterPro"/>
</dbReference>
<keyword evidence="6" id="KW-0349">Heme</keyword>
<feature type="region of interest" description="Disordered" evidence="7">
    <location>
        <begin position="1"/>
        <end position="25"/>
    </location>
</feature>
<evidence type="ECO:0000256" key="4">
    <source>
        <dbReference type="ARBA" id="ARBA00023002"/>
    </source>
</evidence>
<dbReference type="GO" id="GO:0005506">
    <property type="term" value="F:iron ion binding"/>
    <property type="evidence" value="ECO:0007669"/>
    <property type="project" value="InterPro"/>
</dbReference>
<comment type="caution">
    <text evidence="8">The sequence shown here is derived from an EMBL/GenBank/DDBJ whole genome shotgun (WGS) entry which is preliminary data.</text>
</comment>
<organism evidence="8 9">
    <name type="scientific">Pseudopithomyces chartarum</name>
    <dbReference type="NCBI Taxonomy" id="1892770"/>
    <lineage>
        <taxon>Eukaryota</taxon>
        <taxon>Fungi</taxon>
        <taxon>Dikarya</taxon>
        <taxon>Ascomycota</taxon>
        <taxon>Pezizomycotina</taxon>
        <taxon>Dothideomycetes</taxon>
        <taxon>Pleosporomycetidae</taxon>
        <taxon>Pleosporales</taxon>
        <taxon>Massarineae</taxon>
        <taxon>Didymosphaeriaceae</taxon>
        <taxon>Pseudopithomyces</taxon>
    </lineage>
</organism>
<evidence type="ECO:0000256" key="5">
    <source>
        <dbReference type="ARBA" id="ARBA00023004"/>
    </source>
</evidence>
<feature type="binding site" description="axial binding residue" evidence="6">
    <location>
        <position position="412"/>
    </location>
    <ligand>
        <name>heme b</name>
        <dbReference type="ChEBI" id="CHEBI:60344"/>
    </ligand>
    <ligandPart>
        <name>Fe</name>
        <dbReference type="ChEBI" id="CHEBI:18248"/>
    </ligandPart>
</feature>
<keyword evidence="4" id="KW-0560">Oxidoreductase</keyword>
<dbReference type="PANTHER" id="PTHR11903:SF13">
    <property type="entry name" value="LINOLEATE 10R-LIPOXYGENASE"/>
    <property type="match status" value="1"/>
</dbReference>